<gene>
    <name evidence="2" type="ORF">LCGC14_1595270</name>
</gene>
<proteinExistence type="predicted"/>
<evidence type="ECO:0000313" key="2">
    <source>
        <dbReference type="EMBL" id="KKM25414.1"/>
    </source>
</evidence>
<name>A0A0F9IZ44_9ZZZZ</name>
<dbReference type="EMBL" id="LAZR01012726">
    <property type="protein sequence ID" value="KKM25414.1"/>
    <property type="molecule type" value="Genomic_DNA"/>
</dbReference>
<accession>A0A0F9IZ44</accession>
<evidence type="ECO:0000256" key="1">
    <source>
        <dbReference type="SAM" id="MobiDB-lite"/>
    </source>
</evidence>
<feature type="region of interest" description="Disordered" evidence="1">
    <location>
        <begin position="1"/>
        <end position="34"/>
    </location>
</feature>
<dbReference type="AlphaFoldDB" id="A0A0F9IZ44"/>
<sequence length="88" mass="9957">MPDEMTMHYHVSPTDARPIKDNHPGGGRRHTHKGLVGYGVTRESITFKLSELNAPARKVAKRLNPKLKNNSVIGFPFRVDLFAAIRHR</sequence>
<reference evidence="2" key="1">
    <citation type="journal article" date="2015" name="Nature">
        <title>Complex archaea that bridge the gap between prokaryotes and eukaryotes.</title>
        <authorList>
            <person name="Spang A."/>
            <person name="Saw J.H."/>
            <person name="Jorgensen S.L."/>
            <person name="Zaremba-Niedzwiedzka K."/>
            <person name="Martijn J."/>
            <person name="Lind A.E."/>
            <person name="van Eijk R."/>
            <person name="Schleper C."/>
            <person name="Guy L."/>
            <person name="Ettema T.J."/>
        </authorList>
    </citation>
    <scope>NUCLEOTIDE SEQUENCE</scope>
</reference>
<comment type="caution">
    <text evidence="2">The sequence shown here is derived from an EMBL/GenBank/DDBJ whole genome shotgun (WGS) entry which is preliminary data.</text>
</comment>
<organism evidence="2">
    <name type="scientific">marine sediment metagenome</name>
    <dbReference type="NCBI Taxonomy" id="412755"/>
    <lineage>
        <taxon>unclassified sequences</taxon>
        <taxon>metagenomes</taxon>
        <taxon>ecological metagenomes</taxon>
    </lineage>
</organism>
<protein>
    <submittedName>
        <fullName evidence="2">Uncharacterized protein</fullName>
    </submittedName>
</protein>